<sequence>MIVEPCFALQKAIRRALVASEDVTSRVPARSIIDGTRRPEDFPSIIIGEGQTVNEGLNYSRSLIRVFLDLHVWTKGEALADTKETVAAITAALDEEPIVEGVELVDFLLSGTRFLRDPVGLYGHAIVSIEALVEVLQ</sequence>
<protein>
    <submittedName>
        <fullName evidence="1">DUF3168 domain-containing protein</fullName>
    </submittedName>
</protein>
<name>A0ABU5I0R9_9HYPH</name>
<dbReference type="Proteomes" id="UP001294412">
    <property type="component" value="Unassembled WGS sequence"/>
</dbReference>
<dbReference type="EMBL" id="JAXLPB010000001">
    <property type="protein sequence ID" value="MDY8107766.1"/>
    <property type="molecule type" value="Genomic_DNA"/>
</dbReference>
<proteinExistence type="predicted"/>
<reference evidence="1 2" key="1">
    <citation type="submission" date="2023-12" db="EMBL/GenBank/DDBJ databases">
        <title>Description of Novel Strain Fulvimarina sp. 2208YS6-2-32 isolated from Uroteuthis (Photololigo) edulis.</title>
        <authorList>
            <person name="Park J.-S."/>
        </authorList>
    </citation>
    <scope>NUCLEOTIDE SEQUENCE [LARGE SCALE GENOMIC DNA]</scope>
    <source>
        <strain evidence="1 2">2208YS6-2-32</strain>
    </source>
</reference>
<dbReference type="Pfam" id="PF11367">
    <property type="entry name" value="Tail_completion_gp17"/>
    <property type="match status" value="1"/>
</dbReference>
<evidence type="ECO:0000313" key="2">
    <source>
        <dbReference type="Proteomes" id="UP001294412"/>
    </source>
</evidence>
<gene>
    <name evidence="1" type="ORF">U0C82_01220</name>
</gene>
<dbReference type="Gene3D" id="3.30.2000.30">
    <property type="match status" value="1"/>
</dbReference>
<dbReference type="InterPro" id="IPR053745">
    <property type="entry name" value="Viral_Tail_Comp_sf"/>
</dbReference>
<dbReference type="RefSeq" id="WP_322185071.1">
    <property type="nucleotide sequence ID" value="NZ_JAXLPB010000001.1"/>
</dbReference>
<dbReference type="InterPro" id="IPR021508">
    <property type="entry name" value="Gp17-like"/>
</dbReference>
<accession>A0ABU5I0R9</accession>
<organism evidence="1 2">
    <name type="scientific">Fulvimarina uroteuthidis</name>
    <dbReference type="NCBI Taxonomy" id="3098149"/>
    <lineage>
        <taxon>Bacteria</taxon>
        <taxon>Pseudomonadati</taxon>
        <taxon>Pseudomonadota</taxon>
        <taxon>Alphaproteobacteria</taxon>
        <taxon>Hyphomicrobiales</taxon>
        <taxon>Aurantimonadaceae</taxon>
        <taxon>Fulvimarina</taxon>
    </lineage>
</organism>
<evidence type="ECO:0000313" key="1">
    <source>
        <dbReference type="EMBL" id="MDY8107766.1"/>
    </source>
</evidence>
<keyword evidence="2" id="KW-1185">Reference proteome</keyword>
<comment type="caution">
    <text evidence="1">The sequence shown here is derived from an EMBL/GenBank/DDBJ whole genome shotgun (WGS) entry which is preliminary data.</text>
</comment>